<keyword evidence="8" id="KW-1185">Reference proteome</keyword>
<dbReference type="Pfam" id="PF00561">
    <property type="entry name" value="Abhydrolase_1"/>
    <property type="match status" value="1"/>
</dbReference>
<evidence type="ECO:0000313" key="8">
    <source>
        <dbReference type="Proteomes" id="UP000631670"/>
    </source>
</evidence>
<reference evidence="7 8" key="1">
    <citation type="submission" date="2020-10" db="EMBL/GenBank/DDBJ databases">
        <title>Sequencing the genomes of 1000 actinobacteria strains.</title>
        <authorList>
            <person name="Klenk H.-P."/>
        </authorList>
    </citation>
    <scope>NUCLEOTIDE SEQUENCE [LARGE SCALE GENOMIC DNA]</scope>
    <source>
        <strain evidence="7 8">DSM 44653</strain>
    </source>
</reference>
<feature type="domain" description="AB hydrolase-1" evidence="5">
    <location>
        <begin position="141"/>
        <end position="326"/>
    </location>
</feature>
<dbReference type="PANTHER" id="PTHR43248:SF29">
    <property type="entry name" value="TRIPEPTIDYL AMINOPEPTIDASE"/>
    <property type="match status" value="1"/>
</dbReference>
<keyword evidence="2" id="KW-0732">Signal</keyword>
<accession>A0ABR9HSS8</accession>
<organism evidence="7 8">
    <name type="scientific">Amycolatopsis lexingtonensis</name>
    <dbReference type="NCBI Taxonomy" id="218822"/>
    <lineage>
        <taxon>Bacteria</taxon>
        <taxon>Bacillati</taxon>
        <taxon>Actinomycetota</taxon>
        <taxon>Actinomycetes</taxon>
        <taxon>Pseudonocardiales</taxon>
        <taxon>Pseudonocardiaceae</taxon>
        <taxon>Amycolatopsis</taxon>
    </lineage>
</organism>
<proteinExistence type="inferred from homology"/>
<dbReference type="InterPro" id="IPR029058">
    <property type="entry name" value="AB_hydrolase_fold"/>
</dbReference>
<evidence type="ECO:0000256" key="2">
    <source>
        <dbReference type="ARBA" id="ARBA00022729"/>
    </source>
</evidence>
<evidence type="ECO:0000256" key="4">
    <source>
        <dbReference type="SAM" id="MobiDB-lite"/>
    </source>
</evidence>
<dbReference type="Gene3D" id="3.40.50.1820">
    <property type="entry name" value="alpha/beta hydrolase"/>
    <property type="match status" value="1"/>
</dbReference>
<evidence type="ECO:0000259" key="6">
    <source>
        <dbReference type="Pfam" id="PF08386"/>
    </source>
</evidence>
<comment type="similarity">
    <text evidence="1">Belongs to the peptidase S33 family.</text>
</comment>
<dbReference type="PANTHER" id="PTHR43248">
    <property type="entry name" value="2-SUCCINYL-6-HYDROXY-2,4-CYCLOHEXADIENE-1-CARBOXYLATE SYNTHASE"/>
    <property type="match status" value="1"/>
</dbReference>
<sequence length="615" mass="64433">MEAMISARASGRTLSALIPGAEADASGSAPGLITGGRRRARLGRTHPPTEGNPVRLSRTGLVAATAALFAAAVPAAAADPLAPYTTQQLSWGDCPFKPAAGEPAAQCARVTVPRDWADPAAGPELEVSISRVAATGERRGAILLNPGGPGGQGTPLAGSLAALEPSVGALYDFIGMDPRGTGHAGTDDHGFLCQVPVGRLPSGPLDARDRSAVSIAEHQRTPRAVAEACQSDALAPFVTTWQTAHDMDLVRTLLGDEKLNYLGYSYGTWLGAKYASLFPGRTGKVVLDSSVDFEGRLQADFEAFPVIDQRQFDDVYLPWLARNFPAQLGGTAAEVKAKWERVRAYYGTHGLAPDTFDGVFVGNGSPVRWLLGALIFLLGAQALDGGAAPDPAALAPDLDAASRTTFGVPAAELTAGRVIAEAPKLAPDYTQAPGTRYAVACGDQPTRSAAWYRRLSDRQGPRYPLFGWAYGLGETCGHWSDLPRHELPEVPAEVASNILVVQGEFDPQTGYEQAVSGARAAGVPLVSVDDSPFHGQYALAGNPCVDGLVNVFLVKNSRPRATTCPGVPLPGEDRVYPVAGPVRGVAAGVQTRLSDGTANVRAKVQAEISALNRQR</sequence>
<dbReference type="InterPro" id="IPR051601">
    <property type="entry name" value="Serine_prot/Carboxylest_S33"/>
</dbReference>
<dbReference type="InterPro" id="IPR000073">
    <property type="entry name" value="AB_hydrolase_1"/>
</dbReference>
<comment type="caution">
    <text evidence="7">The sequence shown here is derived from an EMBL/GenBank/DDBJ whole genome shotgun (WGS) entry which is preliminary data.</text>
</comment>
<evidence type="ECO:0000256" key="1">
    <source>
        <dbReference type="ARBA" id="ARBA00010088"/>
    </source>
</evidence>
<evidence type="ECO:0000313" key="7">
    <source>
        <dbReference type="EMBL" id="MBE1493978.1"/>
    </source>
</evidence>
<gene>
    <name evidence="7" type="ORF">H4696_001078</name>
</gene>
<dbReference type="EMBL" id="JADBEG010000001">
    <property type="protein sequence ID" value="MBE1493978.1"/>
    <property type="molecule type" value="Genomic_DNA"/>
</dbReference>
<keyword evidence="3" id="KW-0378">Hydrolase</keyword>
<dbReference type="SUPFAM" id="SSF53474">
    <property type="entry name" value="alpha/beta-Hydrolases"/>
    <property type="match status" value="1"/>
</dbReference>
<dbReference type="InterPro" id="IPR013595">
    <property type="entry name" value="Pept_S33_TAP-like_C"/>
</dbReference>
<evidence type="ECO:0000259" key="5">
    <source>
        <dbReference type="Pfam" id="PF00561"/>
    </source>
</evidence>
<protein>
    <submittedName>
        <fullName evidence="7">Pimeloyl-ACP methyl ester carboxylesterase</fullName>
    </submittedName>
</protein>
<feature type="domain" description="Peptidase S33 tripeptidyl aminopeptidase-like C-terminal" evidence="6">
    <location>
        <begin position="469"/>
        <end position="564"/>
    </location>
</feature>
<dbReference type="Proteomes" id="UP000631670">
    <property type="component" value="Unassembled WGS sequence"/>
</dbReference>
<evidence type="ECO:0000256" key="3">
    <source>
        <dbReference type="ARBA" id="ARBA00022801"/>
    </source>
</evidence>
<dbReference type="Pfam" id="PF08386">
    <property type="entry name" value="Abhydrolase_4"/>
    <property type="match status" value="1"/>
</dbReference>
<name>A0ABR9HSS8_9PSEU</name>
<feature type="region of interest" description="Disordered" evidence="4">
    <location>
        <begin position="25"/>
        <end position="56"/>
    </location>
</feature>